<evidence type="ECO:0000256" key="3">
    <source>
        <dbReference type="ARBA" id="ARBA00012438"/>
    </source>
</evidence>
<keyword evidence="11 14" id="KW-1133">Transmembrane helix</keyword>
<dbReference type="OrthoDB" id="9813151at2"/>
<dbReference type="SUPFAM" id="SSF47384">
    <property type="entry name" value="Homodimeric domain of signal transducing histidine kinase"/>
    <property type="match status" value="1"/>
</dbReference>
<dbReference type="InterPro" id="IPR036890">
    <property type="entry name" value="HATPase_C_sf"/>
</dbReference>
<feature type="transmembrane region" description="Helical" evidence="14">
    <location>
        <begin position="9"/>
        <end position="33"/>
    </location>
</feature>
<sequence>MIESLRKKFILASMVSIFLVLTMILSAICVLNYNRISENADSLIQIIYNNGGIMPKVKLSDDNPPDELPRKNIGNMSPETPYESRYFSVDIKNTGEISDVNTGMVVAIDSTTAVKYAQEVYSMKKEKGFYGNYRFLCIDNGDTKNIVFLDCRRDLDSLISFMMNGIFVSLIGMTAVFVLILIISKRVFKPVEESYRKQKEFITNAGHEIKTPLTIIDANTDIIEIENGESEWTDGIKNQVTRLSNLTNDLISLSRMEECRDFNMKEFSISEMIEKEVESFRPAMSKRNLEIKKNITSDITYIGDEKYLRQLITILMDNAVKYADENGYIEVSLKKLHGRRKVEIVVYNTSDKIDKESIDQIFERFFRGDKSRNSDCRGYGIGLSIAKAIVSAHKGKIKAESQDGKSISIKVNI</sequence>
<organism evidence="16 17">
    <name type="scientific">Peptacetobacter hominis</name>
    <dbReference type="NCBI Taxonomy" id="2743610"/>
    <lineage>
        <taxon>Bacteria</taxon>
        <taxon>Bacillati</taxon>
        <taxon>Bacillota</taxon>
        <taxon>Clostridia</taxon>
        <taxon>Peptostreptococcales</taxon>
        <taxon>Peptostreptococcaceae</taxon>
        <taxon>Peptacetobacter</taxon>
    </lineage>
</organism>
<dbReference type="InterPro" id="IPR003661">
    <property type="entry name" value="HisK_dim/P_dom"/>
</dbReference>
<evidence type="ECO:0000256" key="1">
    <source>
        <dbReference type="ARBA" id="ARBA00000085"/>
    </source>
</evidence>
<dbReference type="GO" id="GO:0005886">
    <property type="term" value="C:plasma membrane"/>
    <property type="evidence" value="ECO:0007669"/>
    <property type="project" value="UniProtKB-SubCell"/>
</dbReference>
<dbReference type="Gene3D" id="1.10.287.130">
    <property type="match status" value="1"/>
</dbReference>
<evidence type="ECO:0000256" key="10">
    <source>
        <dbReference type="ARBA" id="ARBA00022840"/>
    </source>
</evidence>
<keyword evidence="4" id="KW-1003">Cell membrane</keyword>
<dbReference type="FunFam" id="3.30.565.10:FF:000006">
    <property type="entry name" value="Sensor histidine kinase WalK"/>
    <property type="match status" value="1"/>
</dbReference>
<keyword evidence="17" id="KW-1185">Reference proteome</keyword>
<dbReference type="SMART" id="SM00387">
    <property type="entry name" value="HATPase_c"/>
    <property type="match status" value="1"/>
</dbReference>
<evidence type="ECO:0000256" key="12">
    <source>
        <dbReference type="ARBA" id="ARBA00023012"/>
    </source>
</evidence>
<reference evidence="16 17" key="1">
    <citation type="submission" date="2019-02" db="EMBL/GenBank/DDBJ databases">
        <title>Peptostreptococcaceae bacterium ZHW00191 nov., a new bacterium isolated from the human gut.</title>
        <authorList>
            <person name="Zhou H.-W."/>
            <person name="Chen X.-J."/>
        </authorList>
    </citation>
    <scope>NUCLEOTIDE SEQUENCE [LARGE SCALE GENOMIC DNA]</scope>
    <source>
        <strain evidence="16 17">ZHW00191</strain>
    </source>
</reference>
<comment type="catalytic activity">
    <reaction evidence="1">
        <text>ATP + protein L-histidine = ADP + protein N-phospho-L-histidine.</text>
        <dbReference type="EC" id="2.7.13.3"/>
    </reaction>
</comment>
<evidence type="ECO:0000256" key="9">
    <source>
        <dbReference type="ARBA" id="ARBA00022777"/>
    </source>
</evidence>
<keyword evidence="12" id="KW-0902">Two-component regulatory system</keyword>
<feature type="domain" description="Histidine kinase" evidence="15">
    <location>
        <begin position="204"/>
        <end position="413"/>
    </location>
</feature>
<evidence type="ECO:0000313" key="16">
    <source>
        <dbReference type="EMBL" id="TQQ84959.1"/>
    </source>
</evidence>
<keyword evidence="13 14" id="KW-0472">Membrane</keyword>
<name>A0A544QW86_9FIRM</name>
<proteinExistence type="predicted"/>
<dbReference type="GO" id="GO:0005524">
    <property type="term" value="F:ATP binding"/>
    <property type="evidence" value="ECO:0007669"/>
    <property type="project" value="UniProtKB-KW"/>
</dbReference>
<dbReference type="EC" id="2.7.13.3" evidence="3"/>
<evidence type="ECO:0000256" key="7">
    <source>
        <dbReference type="ARBA" id="ARBA00022692"/>
    </source>
</evidence>
<evidence type="ECO:0000256" key="8">
    <source>
        <dbReference type="ARBA" id="ARBA00022741"/>
    </source>
</evidence>
<dbReference type="PRINTS" id="PR00344">
    <property type="entry name" value="BCTRLSENSOR"/>
</dbReference>
<comment type="caution">
    <text evidence="16">The sequence shown here is derived from an EMBL/GenBank/DDBJ whole genome shotgun (WGS) entry which is preliminary data.</text>
</comment>
<evidence type="ECO:0000256" key="5">
    <source>
        <dbReference type="ARBA" id="ARBA00022553"/>
    </source>
</evidence>
<dbReference type="InterPro" id="IPR050398">
    <property type="entry name" value="HssS/ArlS-like"/>
</dbReference>
<keyword evidence="10" id="KW-0067">ATP-binding</keyword>
<dbReference type="InterPro" id="IPR004358">
    <property type="entry name" value="Sig_transdc_His_kin-like_C"/>
</dbReference>
<dbReference type="PANTHER" id="PTHR45528">
    <property type="entry name" value="SENSOR HISTIDINE KINASE CPXA"/>
    <property type="match status" value="1"/>
</dbReference>
<feature type="transmembrane region" description="Helical" evidence="14">
    <location>
        <begin position="158"/>
        <end position="183"/>
    </location>
</feature>
<keyword evidence="8" id="KW-0547">Nucleotide-binding</keyword>
<dbReference type="PANTHER" id="PTHR45528:SF1">
    <property type="entry name" value="SENSOR HISTIDINE KINASE CPXA"/>
    <property type="match status" value="1"/>
</dbReference>
<dbReference type="InterPro" id="IPR003594">
    <property type="entry name" value="HATPase_dom"/>
</dbReference>
<comment type="subcellular location">
    <subcellularLocation>
        <location evidence="2">Cell membrane</location>
        <topology evidence="2">Multi-pass membrane protein</topology>
    </subcellularLocation>
</comment>
<evidence type="ECO:0000256" key="11">
    <source>
        <dbReference type="ARBA" id="ARBA00022989"/>
    </source>
</evidence>
<protein>
    <recommendedName>
        <fullName evidence="3">histidine kinase</fullName>
        <ecNumber evidence="3">2.7.13.3</ecNumber>
    </recommendedName>
</protein>
<dbReference type="EMBL" id="SGJB01000005">
    <property type="protein sequence ID" value="TQQ84959.1"/>
    <property type="molecule type" value="Genomic_DNA"/>
</dbReference>
<dbReference type="InterPro" id="IPR005467">
    <property type="entry name" value="His_kinase_dom"/>
</dbReference>
<evidence type="ECO:0000256" key="14">
    <source>
        <dbReference type="SAM" id="Phobius"/>
    </source>
</evidence>
<dbReference type="RefSeq" id="WP_142535563.1">
    <property type="nucleotide sequence ID" value="NZ_SGJB01000005.1"/>
</dbReference>
<evidence type="ECO:0000256" key="2">
    <source>
        <dbReference type="ARBA" id="ARBA00004651"/>
    </source>
</evidence>
<keyword evidence="5" id="KW-0597">Phosphoprotein</keyword>
<dbReference type="SMART" id="SM00388">
    <property type="entry name" value="HisKA"/>
    <property type="match status" value="1"/>
</dbReference>
<dbReference type="PROSITE" id="PS50109">
    <property type="entry name" value="HIS_KIN"/>
    <property type="match status" value="1"/>
</dbReference>
<dbReference type="Pfam" id="PF02518">
    <property type="entry name" value="HATPase_c"/>
    <property type="match status" value="1"/>
</dbReference>
<dbReference type="Pfam" id="PF00512">
    <property type="entry name" value="HisKA"/>
    <property type="match status" value="1"/>
</dbReference>
<dbReference type="GO" id="GO:0000155">
    <property type="term" value="F:phosphorelay sensor kinase activity"/>
    <property type="evidence" value="ECO:0007669"/>
    <property type="project" value="InterPro"/>
</dbReference>
<dbReference type="Gene3D" id="3.30.565.10">
    <property type="entry name" value="Histidine kinase-like ATPase, C-terminal domain"/>
    <property type="match status" value="1"/>
</dbReference>
<evidence type="ECO:0000256" key="6">
    <source>
        <dbReference type="ARBA" id="ARBA00022679"/>
    </source>
</evidence>
<gene>
    <name evidence="16" type="ORF">EXD82_03700</name>
</gene>
<keyword evidence="6" id="KW-0808">Transferase</keyword>
<evidence type="ECO:0000313" key="17">
    <source>
        <dbReference type="Proteomes" id="UP000317863"/>
    </source>
</evidence>
<keyword evidence="9 16" id="KW-0418">Kinase</keyword>
<dbReference type="CDD" id="cd00082">
    <property type="entry name" value="HisKA"/>
    <property type="match status" value="1"/>
</dbReference>
<accession>A0A544QW86</accession>
<dbReference type="InterPro" id="IPR036097">
    <property type="entry name" value="HisK_dim/P_sf"/>
</dbReference>
<dbReference type="SUPFAM" id="SSF55874">
    <property type="entry name" value="ATPase domain of HSP90 chaperone/DNA topoisomerase II/histidine kinase"/>
    <property type="match status" value="1"/>
</dbReference>
<keyword evidence="7 14" id="KW-0812">Transmembrane</keyword>
<dbReference type="Proteomes" id="UP000317863">
    <property type="component" value="Unassembled WGS sequence"/>
</dbReference>
<evidence type="ECO:0000259" key="15">
    <source>
        <dbReference type="PROSITE" id="PS50109"/>
    </source>
</evidence>
<evidence type="ECO:0000256" key="4">
    <source>
        <dbReference type="ARBA" id="ARBA00022475"/>
    </source>
</evidence>
<evidence type="ECO:0000256" key="13">
    <source>
        <dbReference type="ARBA" id="ARBA00023136"/>
    </source>
</evidence>
<dbReference type="AlphaFoldDB" id="A0A544QW86"/>